<accession>A0A4D4N2I9</accession>
<name>A0A4D4N2I9_STRAX</name>
<organism evidence="2 3">
    <name type="scientific">Streptomyces avermitilis</name>
    <dbReference type="NCBI Taxonomy" id="33903"/>
    <lineage>
        <taxon>Bacteria</taxon>
        <taxon>Bacillati</taxon>
        <taxon>Actinomycetota</taxon>
        <taxon>Actinomycetes</taxon>
        <taxon>Kitasatosporales</taxon>
        <taxon>Streptomycetaceae</taxon>
        <taxon>Streptomyces</taxon>
    </lineage>
</organism>
<evidence type="ECO:0000313" key="2">
    <source>
        <dbReference type="EMBL" id="GDY78573.1"/>
    </source>
</evidence>
<protein>
    <submittedName>
        <fullName evidence="2">Uncharacterized protein</fullName>
    </submittedName>
</protein>
<dbReference type="AlphaFoldDB" id="A0A4D4N2I9"/>
<dbReference type="EMBL" id="BJHY01000001">
    <property type="protein sequence ID" value="GDY78573.1"/>
    <property type="molecule type" value="Genomic_DNA"/>
</dbReference>
<proteinExistence type="predicted"/>
<evidence type="ECO:0000256" key="1">
    <source>
        <dbReference type="SAM" id="MobiDB-lite"/>
    </source>
</evidence>
<evidence type="ECO:0000313" key="3">
    <source>
        <dbReference type="Proteomes" id="UP000299211"/>
    </source>
</evidence>
<gene>
    <name evidence="2" type="ORF">SAV31267_080580</name>
</gene>
<sequence length="77" mass="7905">MNTTSLPRRASVRTIAAPIPPVPPATNATPALLEKSGTVLPHNPGELAMTTFVASLVLVPPNGLSQRPTARGSPDIA</sequence>
<reference evidence="2 3" key="1">
    <citation type="submission" date="2019-04" db="EMBL/GenBank/DDBJ databases">
        <title>Draft genome sequences of Streptomyces avermitilis ATCC 31267.</title>
        <authorList>
            <person name="Komaki H."/>
            <person name="Tamura T."/>
            <person name="Hosoyama A."/>
        </authorList>
    </citation>
    <scope>NUCLEOTIDE SEQUENCE [LARGE SCALE GENOMIC DNA]</scope>
    <source>
        <strain evidence="2 3">ATCC 31267</strain>
    </source>
</reference>
<feature type="region of interest" description="Disordered" evidence="1">
    <location>
        <begin position="1"/>
        <end position="29"/>
    </location>
</feature>
<comment type="caution">
    <text evidence="2">The sequence shown here is derived from an EMBL/GenBank/DDBJ whole genome shotgun (WGS) entry which is preliminary data.</text>
</comment>
<dbReference type="Proteomes" id="UP000299211">
    <property type="component" value="Unassembled WGS sequence"/>
</dbReference>